<reference evidence="1 2" key="1">
    <citation type="journal article" date="2013" name="Int. J. Syst. Evol. Microbiol.">
        <title>Ilumatobacter nonamiense sp. nov. and Ilumatobacter coccineum sp. nov., isolated from seashore sand.</title>
        <authorList>
            <person name="Matsumoto A."/>
            <person name="Kasai H."/>
            <person name="Matsuo Y."/>
            <person name="Shizuri Y."/>
            <person name="Ichikawa N."/>
            <person name="Fujita N."/>
            <person name="Omura S."/>
            <person name="Takahashi Y."/>
        </authorList>
    </citation>
    <scope>NUCLEOTIDE SEQUENCE [LARGE SCALE GENOMIC DNA]</scope>
    <source>
        <strain evidence="2">NBRC 103263 / KCTC 29153 / YM16-304</strain>
    </source>
</reference>
<keyword evidence="2" id="KW-1185">Reference proteome</keyword>
<dbReference type="AlphaFoldDB" id="A0A6C7E6X1"/>
<evidence type="ECO:0000313" key="2">
    <source>
        <dbReference type="Proteomes" id="UP000011863"/>
    </source>
</evidence>
<dbReference type="KEGG" id="aym:YM304_18290"/>
<gene>
    <name evidence="1" type="ORF">YM304_18290</name>
</gene>
<evidence type="ECO:0000313" key="1">
    <source>
        <dbReference type="EMBL" id="BAN02143.1"/>
    </source>
</evidence>
<protein>
    <submittedName>
        <fullName evidence="1">Uncharacterized protein</fullName>
    </submittedName>
</protein>
<proteinExistence type="predicted"/>
<sequence>MGDVIDGCFGRSCAQIVHLPPERDRMTAMEYWKPHKLASPHEGQIFLKINDKVRSTAEIHGVPVGTEGKVLLANGFNWQRYRVLFENGAEVGDLDHRNIEPIGRTAKRLAKLAAKANR</sequence>
<dbReference type="EMBL" id="AP012057">
    <property type="protein sequence ID" value="BAN02143.1"/>
    <property type="molecule type" value="Genomic_DNA"/>
</dbReference>
<organism evidence="1 2">
    <name type="scientific">Ilumatobacter coccineus (strain NBRC 103263 / KCTC 29153 / YM16-304)</name>
    <dbReference type="NCBI Taxonomy" id="1313172"/>
    <lineage>
        <taxon>Bacteria</taxon>
        <taxon>Bacillati</taxon>
        <taxon>Actinomycetota</taxon>
        <taxon>Acidimicrobiia</taxon>
        <taxon>Acidimicrobiales</taxon>
        <taxon>Ilumatobacteraceae</taxon>
        <taxon>Ilumatobacter</taxon>
    </lineage>
</organism>
<accession>A0A6C7E6X1</accession>
<name>A0A6C7E6X1_ILUCY</name>
<dbReference type="Proteomes" id="UP000011863">
    <property type="component" value="Chromosome"/>
</dbReference>